<organism evidence="3 4">
    <name type="scientific">Calicophoron daubneyi</name>
    <name type="common">Rumen fluke</name>
    <name type="synonym">Paramphistomum daubneyi</name>
    <dbReference type="NCBI Taxonomy" id="300641"/>
    <lineage>
        <taxon>Eukaryota</taxon>
        <taxon>Metazoa</taxon>
        <taxon>Spiralia</taxon>
        <taxon>Lophotrochozoa</taxon>
        <taxon>Platyhelminthes</taxon>
        <taxon>Trematoda</taxon>
        <taxon>Digenea</taxon>
        <taxon>Plagiorchiida</taxon>
        <taxon>Pronocephalata</taxon>
        <taxon>Paramphistomoidea</taxon>
        <taxon>Paramphistomidae</taxon>
        <taxon>Calicophoron</taxon>
    </lineage>
</organism>
<evidence type="ECO:0008006" key="5">
    <source>
        <dbReference type="Google" id="ProtNLM"/>
    </source>
</evidence>
<evidence type="ECO:0000256" key="2">
    <source>
        <dbReference type="SAM" id="MobiDB-lite"/>
    </source>
</evidence>
<reference evidence="3" key="1">
    <citation type="submission" date="2024-06" db="EMBL/GenBank/DDBJ databases">
        <authorList>
            <person name="Liu X."/>
            <person name="Lenzi L."/>
            <person name="Haldenby T S."/>
            <person name="Uol C."/>
        </authorList>
    </citation>
    <scope>NUCLEOTIDE SEQUENCE</scope>
</reference>
<comment type="caution">
    <text evidence="3">The sequence shown here is derived from an EMBL/GenBank/DDBJ whole genome shotgun (WGS) entry which is preliminary data.</text>
</comment>
<name>A0AAV2T8P8_CALDB</name>
<evidence type="ECO:0000256" key="1">
    <source>
        <dbReference type="ARBA" id="ARBA00008839"/>
    </source>
</evidence>
<gene>
    <name evidence="3" type="ORF">CDAUBV1_LOCUS7099</name>
</gene>
<feature type="region of interest" description="Disordered" evidence="2">
    <location>
        <begin position="165"/>
        <end position="219"/>
    </location>
</feature>
<dbReference type="Proteomes" id="UP001497525">
    <property type="component" value="Unassembled WGS sequence"/>
</dbReference>
<protein>
    <recommendedName>
        <fullName evidence="5">Guanylate kinase-associated protein mars</fullName>
    </recommendedName>
</protein>
<feature type="region of interest" description="Disordered" evidence="2">
    <location>
        <begin position="347"/>
        <end position="414"/>
    </location>
</feature>
<sequence>MPRRIRIEHVPKTPRGRHLNSAAVTADLVEVDDQITIKSSMLRECVPGNPWFEGEGEEDSEKPKSTDIRKIRRIKDRVEAIRSSPMVDARPRHSKSFTESVTGRGNSLAQPLCLPKPSDLASKTSRRLSRIVLRRSTSLATPRPYLRSLQTLLPVSPPQLAELKESTQYPATPIPRFQSSSTGQENLNQTTPQESVSDPTAPELTTGSQNTTPSGHSDLNSTAAFRTLANIESARLRLLCGDWNGVLTEEQEQMPETASGSVRATVGKCQLLLQKKLPFFQSLVDIAESSSTAQNQDDPNNGARPSADVNDLAGYWALVADEISRIESAFERLRIWRDERHWDIEQRPITPARPTMPAPSHKHASKSVKRVATPRTGKSSNRKPPGRPVESPEISQDTAKALKQGLKNSSQKPRIPVKSKIAEFVRAKRAALASSPLLTLAAASRVQRNILDTLTPLGLRPVNRPSTSTPVARGD</sequence>
<feature type="compositionally biased region" description="Polar residues" evidence="2">
    <location>
        <begin position="97"/>
        <end position="109"/>
    </location>
</feature>
<evidence type="ECO:0000313" key="3">
    <source>
        <dbReference type="EMBL" id="CAL5133887.1"/>
    </source>
</evidence>
<evidence type="ECO:0000313" key="4">
    <source>
        <dbReference type="Proteomes" id="UP001497525"/>
    </source>
</evidence>
<dbReference type="EMBL" id="CAXLJL010000157">
    <property type="protein sequence ID" value="CAL5133887.1"/>
    <property type="molecule type" value="Genomic_DNA"/>
</dbReference>
<proteinExistence type="inferred from homology"/>
<feature type="region of interest" description="Disordered" evidence="2">
    <location>
        <begin position="86"/>
        <end position="121"/>
    </location>
</feature>
<accession>A0AAV2T8P8</accession>
<dbReference type="InterPro" id="IPR005026">
    <property type="entry name" value="SAPAP"/>
</dbReference>
<dbReference type="Pfam" id="PF03359">
    <property type="entry name" value="GKAP"/>
    <property type="match status" value="1"/>
</dbReference>
<dbReference type="GO" id="GO:0023052">
    <property type="term" value="P:signaling"/>
    <property type="evidence" value="ECO:0007669"/>
    <property type="project" value="InterPro"/>
</dbReference>
<feature type="compositionally biased region" description="Polar residues" evidence="2">
    <location>
        <begin position="177"/>
        <end position="219"/>
    </location>
</feature>
<dbReference type="PANTHER" id="PTHR12353:SF1">
    <property type="entry name" value="DISKS LARGE-ASSOCIATED PROTEIN 5"/>
    <property type="match status" value="1"/>
</dbReference>
<feature type="compositionally biased region" description="Basic residues" evidence="2">
    <location>
        <begin position="360"/>
        <end position="369"/>
    </location>
</feature>
<dbReference type="AlphaFoldDB" id="A0AAV2T8P8"/>
<comment type="similarity">
    <text evidence="1">Belongs to the SAPAP family.</text>
</comment>
<dbReference type="PANTHER" id="PTHR12353">
    <property type="entry name" value="DISKS LARGE-ASSOCIATED PROTEIN DAP SAP90/PSD-95-ASSOCIATED PROTEIN"/>
    <property type="match status" value="1"/>
</dbReference>